<keyword evidence="1" id="KW-0812">Transmembrane</keyword>
<keyword evidence="3" id="KW-1185">Reference proteome</keyword>
<protein>
    <submittedName>
        <fullName evidence="2">Stage II sporulation protein P</fullName>
    </submittedName>
</protein>
<dbReference type="SUPFAM" id="SSF53187">
    <property type="entry name" value="Zn-dependent exopeptidases"/>
    <property type="match status" value="1"/>
</dbReference>
<dbReference type="EMBL" id="JAUSUD010000005">
    <property type="protein sequence ID" value="MDQ0230271.1"/>
    <property type="molecule type" value="Genomic_DNA"/>
</dbReference>
<reference evidence="2 3" key="1">
    <citation type="submission" date="2023-07" db="EMBL/GenBank/DDBJ databases">
        <title>Genomic Encyclopedia of Type Strains, Phase IV (KMG-IV): sequencing the most valuable type-strain genomes for metagenomic binning, comparative biology and taxonomic classification.</title>
        <authorList>
            <person name="Goeker M."/>
        </authorList>
    </citation>
    <scope>NUCLEOTIDE SEQUENCE [LARGE SCALE GENOMIC DNA]</scope>
    <source>
        <strain evidence="2 3">DSM 29005</strain>
    </source>
</reference>
<evidence type="ECO:0000256" key="1">
    <source>
        <dbReference type="SAM" id="Phobius"/>
    </source>
</evidence>
<dbReference type="RefSeq" id="WP_307339303.1">
    <property type="nucleotide sequence ID" value="NZ_JAUSUD010000005.1"/>
</dbReference>
<accession>A0ABT9ZEK6</accession>
<sequence>MNKLRKKTLKLLLLISITMLFFLLILVIYLYEKEGKLYFRSNFEGKKNNELTMPFINQSLQRELPGNFETSIELNPDEEALRRDAALNKDKINSFNEPIIKRPNITQGESHSTLGRKVVFIYFSHTRESFLPYFKQGTARESAYHSKLNVALVGKRLGRSLRNNGVWNNVSDIDIINLLNNQNLDFGDSYKMSREVVLQEKRKNNDLEMVFDIHRDSLPKDLTTANINGEQMAKILFIIGSGHKNYKENLNFASKINAIIEKRYSGLSKGVIIKDKSQGNGVYNQDLSPNSVIVEIGGVENTLEELYRSADVLGEAISEYYWDKEHKGK</sequence>
<proteinExistence type="predicted"/>
<dbReference type="InterPro" id="IPR010897">
    <property type="entry name" value="Spore_II_P"/>
</dbReference>
<gene>
    <name evidence="2" type="ORF">J2S19_001525</name>
</gene>
<dbReference type="NCBIfam" id="TIGR02867">
    <property type="entry name" value="spore_II_P"/>
    <property type="match status" value="1"/>
</dbReference>
<dbReference type="Proteomes" id="UP001234495">
    <property type="component" value="Unassembled WGS sequence"/>
</dbReference>
<evidence type="ECO:0000313" key="3">
    <source>
        <dbReference type="Proteomes" id="UP001234495"/>
    </source>
</evidence>
<dbReference type="Pfam" id="PF07454">
    <property type="entry name" value="SpoIIP"/>
    <property type="match status" value="1"/>
</dbReference>
<name>A0ABT9ZEK6_9BACI</name>
<feature type="transmembrane region" description="Helical" evidence="1">
    <location>
        <begin position="12"/>
        <end position="31"/>
    </location>
</feature>
<keyword evidence="1" id="KW-0472">Membrane</keyword>
<keyword evidence="1" id="KW-1133">Transmembrane helix</keyword>
<organism evidence="2 3">
    <name type="scientific">Metabacillus malikii</name>
    <dbReference type="NCBI Taxonomy" id="1504265"/>
    <lineage>
        <taxon>Bacteria</taxon>
        <taxon>Bacillati</taxon>
        <taxon>Bacillota</taxon>
        <taxon>Bacilli</taxon>
        <taxon>Bacillales</taxon>
        <taxon>Bacillaceae</taxon>
        <taxon>Metabacillus</taxon>
    </lineage>
</organism>
<comment type="caution">
    <text evidence="2">The sequence shown here is derived from an EMBL/GenBank/DDBJ whole genome shotgun (WGS) entry which is preliminary data.</text>
</comment>
<evidence type="ECO:0000313" key="2">
    <source>
        <dbReference type="EMBL" id="MDQ0230271.1"/>
    </source>
</evidence>